<keyword evidence="3" id="KW-1185">Reference proteome</keyword>
<organism evidence="2 3">
    <name type="scientific">Actinoplanes lutulentus</name>
    <dbReference type="NCBI Taxonomy" id="1287878"/>
    <lineage>
        <taxon>Bacteria</taxon>
        <taxon>Bacillati</taxon>
        <taxon>Actinomycetota</taxon>
        <taxon>Actinomycetes</taxon>
        <taxon>Micromonosporales</taxon>
        <taxon>Micromonosporaceae</taxon>
        <taxon>Actinoplanes</taxon>
    </lineage>
</organism>
<reference evidence="2 3" key="1">
    <citation type="submission" date="2018-06" db="EMBL/GenBank/DDBJ databases">
        <title>Genomic Encyclopedia of Type Strains, Phase III (KMG-III): the genomes of soil and plant-associated and newly described type strains.</title>
        <authorList>
            <person name="Whitman W."/>
        </authorList>
    </citation>
    <scope>NUCLEOTIDE SEQUENCE [LARGE SCALE GENOMIC DNA]</scope>
    <source>
        <strain evidence="2 3">CGMCC 4.7090</strain>
    </source>
</reference>
<keyword evidence="2" id="KW-0255">Endonuclease</keyword>
<dbReference type="InterPro" id="IPR011335">
    <property type="entry name" value="Restrct_endonuc-II-like"/>
</dbReference>
<comment type="caution">
    <text evidence="2">The sequence shown here is derived from an EMBL/GenBank/DDBJ whole genome shotgun (WGS) entry which is preliminary data.</text>
</comment>
<keyword evidence="2" id="KW-0540">Nuclease</keyword>
<gene>
    <name evidence="2" type="ORF">B0I29_101357</name>
</gene>
<dbReference type="PANTHER" id="PTHR35400">
    <property type="entry name" value="SLR1083 PROTEIN"/>
    <property type="match status" value="1"/>
</dbReference>
<dbReference type="EMBL" id="QLMJ01000001">
    <property type="protein sequence ID" value="RAK43227.1"/>
    <property type="molecule type" value="Genomic_DNA"/>
</dbReference>
<dbReference type="Proteomes" id="UP000249341">
    <property type="component" value="Unassembled WGS sequence"/>
</dbReference>
<evidence type="ECO:0000259" key="1">
    <source>
        <dbReference type="Pfam" id="PF05685"/>
    </source>
</evidence>
<dbReference type="InterPro" id="IPR012296">
    <property type="entry name" value="Nuclease_put_TT1808"/>
</dbReference>
<feature type="domain" description="Putative restriction endonuclease" evidence="1">
    <location>
        <begin position="15"/>
        <end position="178"/>
    </location>
</feature>
<dbReference type="SUPFAM" id="SSF52980">
    <property type="entry name" value="Restriction endonuclease-like"/>
    <property type="match status" value="1"/>
</dbReference>
<dbReference type="PANTHER" id="PTHR35400:SF3">
    <property type="entry name" value="SLL1072 PROTEIN"/>
    <property type="match status" value="1"/>
</dbReference>
<name>A0A327ZJV2_9ACTN</name>
<dbReference type="GO" id="GO:0004519">
    <property type="term" value="F:endonuclease activity"/>
    <property type="evidence" value="ECO:0007669"/>
    <property type="project" value="UniProtKB-KW"/>
</dbReference>
<protein>
    <submittedName>
        <fullName evidence="2">Uma2 family endonuclease</fullName>
    </submittedName>
</protein>
<dbReference type="Pfam" id="PF05685">
    <property type="entry name" value="Uma2"/>
    <property type="match status" value="1"/>
</dbReference>
<accession>A0A327ZJV2</accession>
<dbReference type="CDD" id="cd06260">
    <property type="entry name" value="DUF820-like"/>
    <property type="match status" value="1"/>
</dbReference>
<dbReference type="OrthoDB" id="9799703at2"/>
<dbReference type="RefSeq" id="WP_111647013.1">
    <property type="nucleotide sequence ID" value="NZ_JACHWI010000001.1"/>
</dbReference>
<sequence length="188" mass="20653">MSVAVLEHPEPWSEDEYFALGETSNRIELIDGSLWVSPAPSKRHQHIAFLLAMGLYSAAEQAGLLVLQDVNLRLAGGRILQPDIVVADTDDIGTTVEAGEAKLVVEVVSPSNAGTDRLLKPQLYAAAGIEWYLRVEQPQDSVELHLHRLVDGHYAVAEVVRAGESLASDEPFPFTLEVAALLRRRHRD</sequence>
<keyword evidence="2" id="KW-0378">Hydrolase</keyword>
<evidence type="ECO:0000313" key="3">
    <source>
        <dbReference type="Proteomes" id="UP000249341"/>
    </source>
</evidence>
<evidence type="ECO:0000313" key="2">
    <source>
        <dbReference type="EMBL" id="RAK43227.1"/>
    </source>
</evidence>
<dbReference type="Gene3D" id="3.90.1570.10">
    <property type="entry name" value="tt1808, chain A"/>
    <property type="match status" value="1"/>
</dbReference>
<dbReference type="InterPro" id="IPR008538">
    <property type="entry name" value="Uma2"/>
</dbReference>
<dbReference type="AlphaFoldDB" id="A0A327ZJV2"/>
<proteinExistence type="predicted"/>